<keyword evidence="1" id="KW-1185">Reference proteome</keyword>
<dbReference type="SUPFAM" id="SSF55394">
    <property type="entry name" value="Bactericidal permeability-increasing protein, BPI"/>
    <property type="match status" value="1"/>
</dbReference>
<organism evidence="1 2">
    <name type="scientific">Heterorhabditis bacteriophora</name>
    <name type="common">Entomopathogenic nematode worm</name>
    <dbReference type="NCBI Taxonomy" id="37862"/>
    <lineage>
        <taxon>Eukaryota</taxon>
        <taxon>Metazoa</taxon>
        <taxon>Ecdysozoa</taxon>
        <taxon>Nematoda</taxon>
        <taxon>Chromadorea</taxon>
        <taxon>Rhabditida</taxon>
        <taxon>Rhabditina</taxon>
        <taxon>Rhabditomorpha</taxon>
        <taxon>Strongyloidea</taxon>
        <taxon>Heterorhabditidae</taxon>
        <taxon>Heterorhabditis</taxon>
    </lineage>
</organism>
<dbReference type="AlphaFoldDB" id="A0A1I7WQ63"/>
<dbReference type="Gene3D" id="3.15.10.10">
    <property type="entry name" value="Bactericidal permeability-increasing protein, domain 1"/>
    <property type="match status" value="1"/>
</dbReference>
<dbReference type="WBParaSite" id="Hba_07231">
    <property type="protein sequence ID" value="Hba_07231"/>
    <property type="gene ID" value="Hba_07231"/>
</dbReference>
<proteinExistence type="predicted"/>
<evidence type="ECO:0000313" key="1">
    <source>
        <dbReference type="Proteomes" id="UP000095283"/>
    </source>
</evidence>
<evidence type="ECO:0000313" key="2">
    <source>
        <dbReference type="WBParaSite" id="Hba_07231"/>
    </source>
</evidence>
<sequence length="270" mass="31576">MLRVPLKGEIYAQMTGLISEIAMQHDVDVHHCVAQIRDLRLTLKGSMAADVLQWFRTTLTRAIRRKLEEEYCRVMKLDWLPWVEAQLSQFPINLTISDKPKVNLKNDKLEKECRRWTRKERKRTTGTTIQVLLVQSLQSIAMTQQYIDLRMRSDLMWNGAFVESAPVKIPLWRISVYLMLNYDFIFSRNILSFHSNGGHVRKRTHCTEYSGSSPLCWSSEVFSAPKVENISGSILFINVETEFILTMEMRNRKTIDFLVHMSTPFFGRCH</sequence>
<dbReference type="Proteomes" id="UP000095283">
    <property type="component" value="Unplaced"/>
</dbReference>
<dbReference type="GO" id="GO:0005615">
    <property type="term" value="C:extracellular space"/>
    <property type="evidence" value="ECO:0007669"/>
    <property type="project" value="TreeGrafter"/>
</dbReference>
<dbReference type="Gene3D" id="3.15.20.10">
    <property type="entry name" value="Bactericidal permeability-increasing protein, domain 2"/>
    <property type="match status" value="1"/>
</dbReference>
<protein>
    <submittedName>
        <fullName evidence="2">DEK_C domain-containing protein</fullName>
    </submittedName>
</protein>
<reference evidence="2" key="1">
    <citation type="submission" date="2016-11" db="UniProtKB">
        <authorList>
            <consortium name="WormBaseParasite"/>
        </authorList>
    </citation>
    <scope>IDENTIFICATION</scope>
</reference>
<dbReference type="InterPro" id="IPR032942">
    <property type="entry name" value="BPI/LBP/Plunc"/>
</dbReference>
<accession>A0A1I7WQ63</accession>
<dbReference type="PANTHER" id="PTHR10504:SF140">
    <property type="entry name" value="BPI2 DOMAIN-CONTAINING PROTEIN"/>
    <property type="match status" value="1"/>
</dbReference>
<name>A0A1I7WQ63_HETBA</name>
<dbReference type="InterPro" id="IPR017943">
    <property type="entry name" value="Bactericidal_perm-incr_a/b_dom"/>
</dbReference>
<dbReference type="GO" id="GO:0008289">
    <property type="term" value="F:lipid binding"/>
    <property type="evidence" value="ECO:0007669"/>
    <property type="project" value="InterPro"/>
</dbReference>
<dbReference type="PANTHER" id="PTHR10504">
    <property type="entry name" value="BACTERICIDAL PERMEABILITY-INCREASING BPI PROTEIN-RELATED"/>
    <property type="match status" value="1"/>
</dbReference>